<dbReference type="PANTHER" id="PTHR38041:SF1">
    <property type="entry name" value="CHORISMATE MUTASE"/>
    <property type="match status" value="1"/>
</dbReference>
<dbReference type="Proteomes" id="UP001427805">
    <property type="component" value="Unassembled WGS sequence"/>
</dbReference>
<organism evidence="4 5">
    <name type="scientific">Sphingomonas rustica</name>
    <dbReference type="NCBI Taxonomy" id="3103142"/>
    <lineage>
        <taxon>Bacteria</taxon>
        <taxon>Pseudomonadati</taxon>
        <taxon>Pseudomonadota</taxon>
        <taxon>Alphaproteobacteria</taxon>
        <taxon>Sphingomonadales</taxon>
        <taxon>Sphingomonadaceae</taxon>
        <taxon>Sphingomonas</taxon>
    </lineage>
</organism>
<evidence type="ECO:0000313" key="5">
    <source>
        <dbReference type="Proteomes" id="UP001427805"/>
    </source>
</evidence>
<dbReference type="PANTHER" id="PTHR38041">
    <property type="entry name" value="CHORISMATE MUTASE"/>
    <property type="match status" value="1"/>
</dbReference>
<feature type="domain" description="Chorismate mutase" evidence="3">
    <location>
        <begin position="7"/>
        <end position="97"/>
    </location>
</feature>
<evidence type="ECO:0000256" key="2">
    <source>
        <dbReference type="ARBA" id="ARBA00023235"/>
    </source>
</evidence>
<reference evidence="4 5" key="1">
    <citation type="submission" date="2024-05" db="EMBL/GenBank/DDBJ databases">
        <title>Sphingomonas sp. HF-S3 16S ribosomal RNA gene Genome sequencing and assembly.</title>
        <authorList>
            <person name="Lee H."/>
        </authorList>
    </citation>
    <scope>NUCLEOTIDE SEQUENCE [LARGE SCALE GENOMIC DNA]</scope>
    <source>
        <strain evidence="4 5">HF-S3</strain>
    </source>
</reference>
<evidence type="ECO:0000313" key="4">
    <source>
        <dbReference type="EMBL" id="MEN3748026.1"/>
    </source>
</evidence>
<keyword evidence="2" id="KW-0413">Isomerase</keyword>
<dbReference type="InterPro" id="IPR036979">
    <property type="entry name" value="CM_dom_sf"/>
</dbReference>
<sequence length="105" mass="11765">MTQMIDPEACTTMIEVRAGVDAVDRELIALLTQRFCYMDAAARIKPERSHVRDEARKVQVIDNVRAHARAAGLPDEAIGEIWERLVEASIAYELKAFDRRGGPAQ</sequence>
<evidence type="ECO:0000259" key="3">
    <source>
        <dbReference type="PROSITE" id="PS51168"/>
    </source>
</evidence>
<dbReference type="SUPFAM" id="SSF48600">
    <property type="entry name" value="Chorismate mutase II"/>
    <property type="match status" value="1"/>
</dbReference>
<proteinExistence type="predicted"/>
<gene>
    <name evidence="4" type="ORF">TPR58_12695</name>
</gene>
<dbReference type="SMART" id="SM00830">
    <property type="entry name" value="CM_2"/>
    <property type="match status" value="1"/>
</dbReference>
<dbReference type="PROSITE" id="PS51168">
    <property type="entry name" value="CHORISMATE_MUT_2"/>
    <property type="match status" value="1"/>
</dbReference>
<dbReference type="InterPro" id="IPR036263">
    <property type="entry name" value="Chorismate_II_sf"/>
</dbReference>
<accession>A0ABV0BBC2</accession>
<dbReference type="Gene3D" id="1.20.59.10">
    <property type="entry name" value="Chorismate mutase"/>
    <property type="match status" value="1"/>
</dbReference>
<keyword evidence="5" id="KW-1185">Reference proteome</keyword>
<name>A0ABV0BBC2_9SPHN</name>
<dbReference type="Pfam" id="PF01817">
    <property type="entry name" value="CM_2"/>
    <property type="match status" value="1"/>
</dbReference>
<dbReference type="RefSeq" id="WP_346247043.1">
    <property type="nucleotide sequence ID" value="NZ_JBDIZK010000007.1"/>
</dbReference>
<dbReference type="InterPro" id="IPR051331">
    <property type="entry name" value="Chorismate_mutase-related"/>
</dbReference>
<protein>
    <recommendedName>
        <fullName evidence="1">chorismate mutase</fullName>
        <ecNumber evidence="1">5.4.99.5</ecNumber>
    </recommendedName>
</protein>
<dbReference type="PIRSF" id="PIRSF029775">
    <property type="entry name" value="Isochor_pyr_lyas"/>
    <property type="match status" value="1"/>
</dbReference>
<dbReference type="InterPro" id="IPR008241">
    <property type="entry name" value="Isochorismate_pyruvate-lyase"/>
</dbReference>
<comment type="caution">
    <text evidence="4">The sequence shown here is derived from an EMBL/GenBank/DDBJ whole genome shotgun (WGS) entry which is preliminary data.</text>
</comment>
<dbReference type="EC" id="5.4.99.5" evidence="1"/>
<dbReference type="EMBL" id="JBDIZK010000007">
    <property type="protein sequence ID" value="MEN3748026.1"/>
    <property type="molecule type" value="Genomic_DNA"/>
</dbReference>
<dbReference type="InterPro" id="IPR002701">
    <property type="entry name" value="CM_II_prokaryot"/>
</dbReference>
<evidence type="ECO:0000256" key="1">
    <source>
        <dbReference type="ARBA" id="ARBA00012404"/>
    </source>
</evidence>